<proteinExistence type="predicted"/>
<feature type="signal peptide" evidence="2">
    <location>
        <begin position="1"/>
        <end position="15"/>
    </location>
</feature>
<keyword evidence="5" id="KW-1185">Reference proteome</keyword>
<evidence type="ECO:0000259" key="3">
    <source>
        <dbReference type="Pfam" id="PF14295"/>
    </source>
</evidence>
<dbReference type="OrthoDB" id="160645at2759"/>
<evidence type="ECO:0000256" key="1">
    <source>
        <dbReference type="SAM" id="MobiDB-lite"/>
    </source>
</evidence>
<keyword evidence="2" id="KW-0732">Signal</keyword>
<organism evidence="4 5">
    <name type="scientific">Didymella glomerata</name>
    <dbReference type="NCBI Taxonomy" id="749621"/>
    <lineage>
        <taxon>Eukaryota</taxon>
        <taxon>Fungi</taxon>
        <taxon>Dikarya</taxon>
        <taxon>Ascomycota</taxon>
        <taxon>Pezizomycotina</taxon>
        <taxon>Dothideomycetes</taxon>
        <taxon>Pleosporomycetidae</taxon>
        <taxon>Pleosporales</taxon>
        <taxon>Pleosporineae</taxon>
        <taxon>Didymellaceae</taxon>
        <taxon>Didymella</taxon>
    </lineage>
</organism>
<dbReference type="Gene3D" id="3.50.4.10">
    <property type="entry name" value="Hepatocyte Growth Factor"/>
    <property type="match status" value="1"/>
</dbReference>
<evidence type="ECO:0000313" key="5">
    <source>
        <dbReference type="Proteomes" id="UP001140562"/>
    </source>
</evidence>
<dbReference type="Pfam" id="PF14295">
    <property type="entry name" value="PAN_4"/>
    <property type="match status" value="2"/>
</dbReference>
<gene>
    <name evidence="4" type="ORF">N0V87_010344</name>
</gene>
<comment type="caution">
    <text evidence="4">The sequence shown here is derived from an EMBL/GenBank/DDBJ whole genome shotgun (WGS) entry which is preliminary data.</text>
</comment>
<evidence type="ECO:0000256" key="2">
    <source>
        <dbReference type="SAM" id="SignalP"/>
    </source>
</evidence>
<dbReference type="Proteomes" id="UP001140562">
    <property type="component" value="Unassembled WGS sequence"/>
</dbReference>
<feature type="domain" description="Apple" evidence="3">
    <location>
        <begin position="155"/>
        <end position="182"/>
    </location>
</feature>
<dbReference type="InterPro" id="IPR003609">
    <property type="entry name" value="Pan_app"/>
</dbReference>
<feature type="region of interest" description="Disordered" evidence="1">
    <location>
        <begin position="24"/>
        <end position="44"/>
    </location>
</feature>
<feature type="chain" id="PRO_5040863846" description="Apple domain-containing protein" evidence="2">
    <location>
        <begin position="16"/>
        <end position="248"/>
    </location>
</feature>
<sequence length="248" mass="26649">MFFSTLLITTATVHGLAFGASLPQRLPRQEPGSEPTCSGKEQGSAFTYTPSSGSPFDIVCGKDYAGGDLKALATSSFKDCLTACDTEPTCVTVAYRDGACYLKNKVTSAVPNEGVWSAKKEDVPTSTALSCEDNQSDGVTYTASKGHYKIICGKEYPGGDLTSTSTSTFEDCIETCATNAHCIDVSPLDYKSILSSDSDNFNSDITKRESNIGSLIVCIASALHLRRIDLKPINRQLYDSQLKPKQYP</sequence>
<dbReference type="EMBL" id="JAPEUV010000233">
    <property type="protein sequence ID" value="KAJ4330050.1"/>
    <property type="molecule type" value="Genomic_DNA"/>
</dbReference>
<reference evidence="4" key="1">
    <citation type="submission" date="2022-10" db="EMBL/GenBank/DDBJ databases">
        <title>Tapping the CABI collections for fungal endophytes: first genome assemblies for Collariella, Neodidymelliopsis, Ascochyta clinopodiicola, Didymella pomorum, Didymosphaeria variabile, Neocosmospora piperis and Neocucurbitaria cava.</title>
        <authorList>
            <person name="Hill R."/>
        </authorList>
    </citation>
    <scope>NUCLEOTIDE SEQUENCE</scope>
    <source>
        <strain evidence="4">IMI 360193</strain>
    </source>
</reference>
<feature type="compositionally biased region" description="Polar residues" evidence="1">
    <location>
        <begin position="35"/>
        <end position="44"/>
    </location>
</feature>
<evidence type="ECO:0000313" key="4">
    <source>
        <dbReference type="EMBL" id="KAJ4330050.1"/>
    </source>
</evidence>
<name>A0A9W9BW35_9PLEO</name>
<dbReference type="AlphaFoldDB" id="A0A9W9BW35"/>
<accession>A0A9W9BW35</accession>
<feature type="domain" description="Apple" evidence="3">
    <location>
        <begin position="63"/>
        <end position="103"/>
    </location>
</feature>
<protein>
    <recommendedName>
        <fullName evidence="3">Apple domain-containing protein</fullName>
    </recommendedName>
</protein>